<dbReference type="InterPro" id="IPR051534">
    <property type="entry name" value="CBASS_pafABC_assoc_protein"/>
</dbReference>
<feature type="domain" description="Helix-turn-helix type 11" evidence="1">
    <location>
        <begin position="6"/>
        <end position="60"/>
    </location>
</feature>
<dbReference type="PANTHER" id="PTHR34580">
    <property type="match status" value="1"/>
</dbReference>
<dbReference type="InterPro" id="IPR036390">
    <property type="entry name" value="WH_DNA-bd_sf"/>
</dbReference>
<dbReference type="InterPro" id="IPR013196">
    <property type="entry name" value="HTH_11"/>
</dbReference>
<dbReference type="RefSeq" id="WP_350401253.1">
    <property type="nucleotide sequence ID" value="NZ_JBELOE010000143.1"/>
</dbReference>
<dbReference type="PANTHER" id="PTHR34580:SF3">
    <property type="entry name" value="PROTEIN PAFB"/>
    <property type="match status" value="1"/>
</dbReference>
<dbReference type="Proteomes" id="UP001467690">
    <property type="component" value="Unassembled WGS sequence"/>
</dbReference>
<evidence type="ECO:0000259" key="2">
    <source>
        <dbReference type="Pfam" id="PF13280"/>
    </source>
</evidence>
<dbReference type="Pfam" id="PF13280">
    <property type="entry name" value="WYL"/>
    <property type="match status" value="1"/>
</dbReference>
<dbReference type="SUPFAM" id="SSF46785">
    <property type="entry name" value="Winged helix' DNA-binding domain"/>
    <property type="match status" value="1"/>
</dbReference>
<reference evidence="3 4" key="1">
    <citation type="submission" date="2024-06" db="EMBL/GenBank/DDBJ databases">
        <authorList>
            <person name="Chen R.Y."/>
        </authorList>
    </citation>
    <scope>NUCLEOTIDE SEQUENCE [LARGE SCALE GENOMIC DNA]</scope>
    <source>
        <strain evidence="3 4">D2</strain>
    </source>
</reference>
<dbReference type="InterPro" id="IPR036388">
    <property type="entry name" value="WH-like_DNA-bd_sf"/>
</dbReference>
<accession>A0ABV1RFZ9</accession>
<dbReference type="Pfam" id="PF08279">
    <property type="entry name" value="HTH_11"/>
    <property type="match status" value="1"/>
</dbReference>
<feature type="domain" description="WYL" evidence="2">
    <location>
        <begin position="140"/>
        <end position="203"/>
    </location>
</feature>
<evidence type="ECO:0000313" key="3">
    <source>
        <dbReference type="EMBL" id="MER2491660.1"/>
    </source>
</evidence>
<dbReference type="PROSITE" id="PS52050">
    <property type="entry name" value="WYL"/>
    <property type="match status" value="1"/>
</dbReference>
<name>A0ABV1RFZ9_9ALTE</name>
<keyword evidence="4" id="KW-1185">Reference proteome</keyword>
<comment type="caution">
    <text evidence="3">The sequence shown here is derived from an EMBL/GenBank/DDBJ whole genome shotgun (WGS) entry which is preliminary data.</text>
</comment>
<proteinExistence type="predicted"/>
<gene>
    <name evidence="3" type="ORF">ABS311_07170</name>
</gene>
<sequence length="234" mass="27025">MRKAERLFQILTLLRSKRGVITAQQIAQQLEVSERTIYRDIQALSLSGVPIESEAGVGYKLKANFSIPPIMFDEAEIEALLLGGRMVESWSNQSMAKAASSALAKIHAVLPDKLHQLSVEQPEWLIVPQFNSAQYQQHNEQISSAIKNRQVILLNYQDEAGNLTSRKVWPLGMIYWGKTWTLVAWCTLRQDYRMFRLDRIQTLDNLTKFFQTREDISLQHYINLIKQQQQRYSG</sequence>
<dbReference type="EMBL" id="JBELOE010000143">
    <property type="protein sequence ID" value="MER2491660.1"/>
    <property type="molecule type" value="Genomic_DNA"/>
</dbReference>
<dbReference type="Gene3D" id="1.10.10.10">
    <property type="entry name" value="Winged helix-like DNA-binding domain superfamily/Winged helix DNA-binding domain"/>
    <property type="match status" value="1"/>
</dbReference>
<dbReference type="InterPro" id="IPR026881">
    <property type="entry name" value="WYL_dom"/>
</dbReference>
<organism evidence="3 4">
    <name type="scientific">Catenovulum sediminis</name>
    <dbReference type="NCBI Taxonomy" id="1740262"/>
    <lineage>
        <taxon>Bacteria</taxon>
        <taxon>Pseudomonadati</taxon>
        <taxon>Pseudomonadota</taxon>
        <taxon>Gammaproteobacteria</taxon>
        <taxon>Alteromonadales</taxon>
        <taxon>Alteromonadaceae</taxon>
        <taxon>Catenovulum</taxon>
    </lineage>
</organism>
<protein>
    <submittedName>
        <fullName evidence="3">YafY family protein</fullName>
    </submittedName>
</protein>
<evidence type="ECO:0000313" key="4">
    <source>
        <dbReference type="Proteomes" id="UP001467690"/>
    </source>
</evidence>
<evidence type="ECO:0000259" key="1">
    <source>
        <dbReference type="Pfam" id="PF08279"/>
    </source>
</evidence>